<gene>
    <name evidence="1" type="ORF">CASFOL_022031</name>
</gene>
<comment type="caution">
    <text evidence="1">The sequence shown here is derived from an EMBL/GenBank/DDBJ whole genome shotgun (WGS) entry which is preliminary data.</text>
</comment>
<evidence type="ECO:0000313" key="2">
    <source>
        <dbReference type="Proteomes" id="UP001632038"/>
    </source>
</evidence>
<reference evidence="2" key="1">
    <citation type="journal article" date="2024" name="IScience">
        <title>Strigolactones Initiate the Formation of Haustorium-like Structures in Castilleja.</title>
        <authorList>
            <person name="Buerger M."/>
            <person name="Peterson D."/>
            <person name="Chory J."/>
        </authorList>
    </citation>
    <scope>NUCLEOTIDE SEQUENCE [LARGE SCALE GENOMIC DNA]</scope>
</reference>
<dbReference type="EMBL" id="JAVIJP010000028">
    <property type="protein sequence ID" value="KAL3634977.1"/>
    <property type="molecule type" value="Genomic_DNA"/>
</dbReference>
<organism evidence="1 2">
    <name type="scientific">Castilleja foliolosa</name>
    <dbReference type="NCBI Taxonomy" id="1961234"/>
    <lineage>
        <taxon>Eukaryota</taxon>
        <taxon>Viridiplantae</taxon>
        <taxon>Streptophyta</taxon>
        <taxon>Embryophyta</taxon>
        <taxon>Tracheophyta</taxon>
        <taxon>Spermatophyta</taxon>
        <taxon>Magnoliopsida</taxon>
        <taxon>eudicotyledons</taxon>
        <taxon>Gunneridae</taxon>
        <taxon>Pentapetalae</taxon>
        <taxon>asterids</taxon>
        <taxon>lamiids</taxon>
        <taxon>Lamiales</taxon>
        <taxon>Orobanchaceae</taxon>
        <taxon>Pedicularideae</taxon>
        <taxon>Castillejinae</taxon>
        <taxon>Castilleja</taxon>
    </lineage>
</organism>
<name>A0ABD3CZ64_9LAMI</name>
<keyword evidence="2" id="KW-1185">Reference proteome</keyword>
<accession>A0ABD3CZ64</accession>
<sequence length="55" mass="6260">MYGDEPELNNLAVFMSKLIPNEIGCYSWPKDLEEMGIEVRDEQAKNVIVSRGQVC</sequence>
<proteinExistence type="predicted"/>
<dbReference type="AlphaFoldDB" id="A0ABD3CZ64"/>
<evidence type="ECO:0000313" key="1">
    <source>
        <dbReference type="EMBL" id="KAL3634977.1"/>
    </source>
</evidence>
<protein>
    <submittedName>
        <fullName evidence="1">Uncharacterized protein</fullName>
    </submittedName>
</protein>
<dbReference type="Proteomes" id="UP001632038">
    <property type="component" value="Unassembled WGS sequence"/>
</dbReference>